<feature type="transmembrane region" description="Helical" evidence="24">
    <location>
        <begin position="6"/>
        <end position="39"/>
    </location>
</feature>
<evidence type="ECO:0000256" key="20">
    <source>
        <dbReference type="ARBA" id="ARBA00032253"/>
    </source>
</evidence>
<dbReference type="Pfam" id="PF01148">
    <property type="entry name" value="CTP_transf_1"/>
    <property type="match status" value="1"/>
</dbReference>
<evidence type="ECO:0000313" key="25">
    <source>
        <dbReference type="EMBL" id="MCW7752645.1"/>
    </source>
</evidence>
<evidence type="ECO:0000256" key="21">
    <source>
        <dbReference type="ARBA" id="ARBA00032396"/>
    </source>
</evidence>
<keyword evidence="8" id="KW-1003">Cell membrane</keyword>
<evidence type="ECO:0000256" key="16">
    <source>
        <dbReference type="ARBA" id="ARBA00023209"/>
    </source>
</evidence>
<keyword evidence="12 25" id="KW-0548">Nucleotidyltransferase</keyword>
<evidence type="ECO:0000256" key="12">
    <source>
        <dbReference type="ARBA" id="ARBA00022695"/>
    </source>
</evidence>
<evidence type="ECO:0000256" key="23">
    <source>
        <dbReference type="ARBA" id="ARBA00033406"/>
    </source>
</evidence>
<keyword evidence="14" id="KW-0443">Lipid metabolism</keyword>
<reference evidence="25 26" key="1">
    <citation type="submission" date="2022-11" db="EMBL/GenBank/DDBJ databases">
        <title>Desulfobotulus tamanensis H1 sp. nov. - anaerobic, alkaliphilic, sulphate reducing bacterium isolated from terrestrial mud volcano.</title>
        <authorList>
            <person name="Frolova A."/>
            <person name="Merkel A.Y."/>
            <person name="Slobodkin A.I."/>
        </authorList>
    </citation>
    <scope>NUCLEOTIDE SEQUENCE [LARGE SCALE GENOMIC DNA]</scope>
    <source>
        <strain evidence="25 26">H1</strain>
    </source>
</reference>
<name>A0ABT3N5A9_9BACT</name>
<evidence type="ECO:0000256" key="7">
    <source>
        <dbReference type="ARBA" id="ARBA00019373"/>
    </source>
</evidence>
<keyword evidence="13 24" id="KW-1133">Transmembrane helix</keyword>
<dbReference type="EC" id="2.7.7.41" evidence="6"/>
<gene>
    <name evidence="25" type="ORF">OOT00_01440</name>
</gene>
<keyword evidence="10" id="KW-0808">Transferase</keyword>
<keyword evidence="11 24" id="KW-0812">Transmembrane</keyword>
<comment type="subcellular location">
    <subcellularLocation>
        <location evidence="2">Cell membrane</location>
        <topology evidence="2">Multi-pass membrane protein</topology>
    </subcellularLocation>
</comment>
<organism evidence="25 26">
    <name type="scientific">Desulfobotulus pelophilus</name>
    <dbReference type="NCBI Taxonomy" id="2823377"/>
    <lineage>
        <taxon>Bacteria</taxon>
        <taxon>Pseudomonadati</taxon>
        <taxon>Thermodesulfobacteriota</taxon>
        <taxon>Desulfobacteria</taxon>
        <taxon>Desulfobacterales</taxon>
        <taxon>Desulfobacteraceae</taxon>
        <taxon>Desulfobotulus</taxon>
    </lineage>
</organism>
<keyword evidence="16" id="KW-0594">Phospholipid biosynthesis</keyword>
<comment type="catalytic activity">
    <reaction evidence="1">
        <text>a 1,2-diacyl-sn-glycero-3-phosphate + CTP + H(+) = a CDP-1,2-diacyl-sn-glycerol + diphosphate</text>
        <dbReference type="Rhea" id="RHEA:16229"/>
        <dbReference type="ChEBI" id="CHEBI:15378"/>
        <dbReference type="ChEBI" id="CHEBI:33019"/>
        <dbReference type="ChEBI" id="CHEBI:37563"/>
        <dbReference type="ChEBI" id="CHEBI:58332"/>
        <dbReference type="ChEBI" id="CHEBI:58608"/>
        <dbReference type="EC" id="2.7.7.41"/>
    </reaction>
</comment>
<evidence type="ECO:0000313" key="26">
    <source>
        <dbReference type="Proteomes" id="UP001209681"/>
    </source>
</evidence>
<sequence length="268" mass="29092">MHGTRWLTAILALPVLVWLIAAGGPFFFFLLLLGVAFIAQSEYHRIVDARASGSSDSDLRWIARLAMALLVLLAFWGMTGVLAGLIVAFLILTGLCMACFRRRPDLLTALPLELQGLLWIGFPLACLGALRVSDHGVAWVFFTLFLVASGDTGAYYAGRFWGRNKLAPAISPAKTREGFVGGVVLTLVLAVLFKLLFLPSFALLPVLFTALLTSLVAPVGDLFESMQKRISAIKDSGRLLPGHGGMLDRIDALLFAAPVVFVMRTWLC</sequence>
<dbReference type="GO" id="GO:0016779">
    <property type="term" value="F:nucleotidyltransferase activity"/>
    <property type="evidence" value="ECO:0007669"/>
    <property type="project" value="UniProtKB-KW"/>
</dbReference>
<comment type="pathway">
    <text evidence="4">Lipid metabolism.</text>
</comment>
<evidence type="ECO:0000256" key="14">
    <source>
        <dbReference type="ARBA" id="ARBA00023098"/>
    </source>
</evidence>
<evidence type="ECO:0000256" key="19">
    <source>
        <dbReference type="ARBA" id="ARBA00031825"/>
    </source>
</evidence>
<dbReference type="PANTHER" id="PTHR46382">
    <property type="entry name" value="PHOSPHATIDATE CYTIDYLYLTRANSFERASE"/>
    <property type="match status" value="1"/>
</dbReference>
<dbReference type="PANTHER" id="PTHR46382:SF1">
    <property type="entry name" value="PHOSPHATIDATE CYTIDYLYLTRANSFERASE"/>
    <property type="match status" value="1"/>
</dbReference>
<comment type="pathway">
    <text evidence="3">Phospholipid metabolism; CDP-diacylglycerol biosynthesis; CDP-diacylglycerol from sn-glycerol 3-phosphate: step 3/3.</text>
</comment>
<keyword evidence="26" id="KW-1185">Reference proteome</keyword>
<evidence type="ECO:0000256" key="17">
    <source>
        <dbReference type="ARBA" id="ARBA00023264"/>
    </source>
</evidence>
<evidence type="ECO:0000256" key="9">
    <source>
        <dbReference type="ARBA" id="ARBA00022516"/>
    </source>
</evidence>
<evidence type="ECO:0000256" key="22">
    <source>
        <dbReference type="ARBA" id="ARBA00032743"/>
    </source>
</evidence>
<comment type="similarity">
    <text evidence="5">Belongs to the CDS family.</text>
</comment>
<keyword evidence="9" id="KW-0444">Lipid biosynthesis</keyword>
<feature type="transmembrane region" description="Helical" evidence="24">
    <location>
        <begin position="178"/>
        <end position="197"/>
    </location>
</feature>
<keyword evidence="17" id="KW-1208">Phospholipid metabolism</keyword>
<dbReference type="EMBL" id="JAPFPW010000001">
    <property type="protein sequence ID" value="MCW7752645.1"/>
    <property type="molecule type" value="Genomic_DNA"/>
</dbReference>
<feature type="transmembrane region" description="Helical" evidence="24">
    <location>
        <begin position="203"/>
        <end position="223"/>
    </location>
</feature>
<keyword evidence="15 24" id="KW-0472">Membrane</keyword>
<evidence type="ECO:0000256" key="18">
    <source>
        <dbReference type="ARBA" id="ARBA00029893"/>
    </source>
</evidence>
<evidence type="ECO:0000256" key="5">
    <source>
        <dbReference type="ARBA" id="ARBA00010185"/>
    </source>
</evidence>
<proteinExistence type="inferred from homology"/>
<evidence type="ECO:0000256" key="8">
    <source>
        <dbReference type="ARBA" id="ARBA00022475"/>
    </source>
</evidence>
<dbReference type="Proteomes" id="UP001209681">
    <property type="component" value="Unassembled WGS sequence"/>
</dbReference>
<evidence type="ECO:0000256" key="3">
    <source>
        <dbReference type="ARBA" id="ARBA00005119"/>
    </source>
</evidence>
<accession>A0ABT3N5A9</accession>
<evidence type="ECO:0000256" key="15">
    <source>
        <dbReference type="ARBA" id="ARBA00023136"/>
    </source>
</evidence>
<protein>
    <recommendedName>
        <fullName evidence="7">Phosphatidate cytidylyltransferase</fullName>
        <ecNumber evidence="6">2.7.7.41</ecNumber>
    </recommendedName>
    <alternativeName>
        <fullName evidence="20">CDP-DAG synthase</fullName>
    </alternativeName>
    <alternativeName>
        <fullName evidence="22">CDP-DG synthase</fullName>
    </alternativeName>
    <alternativeName>
        <fullName evidence="18">CDP-diacylglycerol synthase</fullName>
    </alternativeName>
    <alternativeName>
        <fullName evidence="21">CDP-diglyceride pyrophosphorylase</fullName>
    </alternativeName>
    <alternativeName>
        <fullName evidence="23">CDP-diglyceride synthase</fullName>
    </alternativeName>
    <alternativeName>
        <fullName evidence="19">CTP:phosphatidate cytidylyltransferase</fullName>
    </alternativeName>
</protein>
<evidence type="ECO:0000256" key="24">
    <source>
        <dbReference type="SAM" id="Phobius"/>
    </source>
</evidence>
<evidence type="ECO:0000256" key="10">
    <source>
        <dbReference type="ARBA" id="ARBA00022679"/>
    </source>
</evidence>
<dbReference type="RefSeq" id="WP_265423508.1">
    <property type="nucleotide sequence ID" value="NZ_JAPFPW010000001.1"/>
</dbReference>
<evidence type="ECO:0000256" key="2">
    <source>
        <dbReference type="ARBA" id="ARBA00004651"/>
    </source>
</evidence>
<comment type="caution">
    <text evidence="25">The sequence shown here is derived from an EMBL/GenBank/DDBJ whole genome shotgun (WGS) entry which is preliminary data.</text>
</comment>
<evidence type="ECO:0000256" key="11">
    <source>
        <dbReference type="ARBA" id="ARBA00022692"/>
    </source>
</evidence>
<evidence type="ECO:0000256" key="4">
    <source>
        <dbReference type="ARBA" id="ARBA00005189"/>
    </source>
</evidence>
<evidence type="ECO:0000256" key="13">
    <source>
        <dbReference type="ARBA" id="ARBA00022989"/>
    </source>
</evidence>
<feature type="transmembrane region" description="Helical" evidence="24">
    <location>
        <begin position="136"/>
        <end position="157"/>
    </location>
</feature>
<evidence type="ECO:0000256" key="6">
    <source>
        <dbReference type="ARBA" id="ARBA00012487"/>
    </source>
</evidence>
<evidence type="ECO:0000256" key="1">
    <source>
        <dbReference type="ARBA" id="ARBA00001698"/>
    </source>
</evidence>